<keyword evidence="2" id="KW-0812">Transmembrane</keyword>
<dbReference type="RefSeq" id="XP_026190108.1">
    <property type="nucleotide sequence ID" value="XM_026334323.1"/>
</dbReference>
<evidence type="ECO:0000313" key="4">
    <source>
        <dbReference type="RefSeq" id="XP_026190108.1"/>
    </source>
</evidence>
<dbReference type="AlphaFoldDB" id="A0A6P6RQP1"/>
<keyword evidence="2" id="KW-0472">Membrane</keyword>
<sequence length="1177" mass="130883">MCNAVTTPEANLERLKQALGSSWLSNGVRAGGSKCCMVAKNAAPSCPAAVALLSSLDCNMKEIQAAREAVTKLESSLLETKEEIQLPCAKISSKLLHYIDLMIFNTAFEAYEAGQTPQQALTQTFEHWGIQGDADESPGSSSSSFEGPPSLRCCHRHQVTSSSLPAANIVPVMARAPAQVPIKDIVANGLTNDLLRLYPRSQIFLSAARNPICTLSLTPFPSSEEHCGSCACFASFVFAVKSAFMLFLLAYLRYEELFKPSSSSSKVRVFPSLVPFLTSSVASKLRDVDALCQITLGKVRSSPKMPPSFLSIPRMFFVRKQFGVGLLRVACDLLEDAVSTTQRNYESGLSFFNEQMNHLPAETRRYAVPLQKNAAPNVNFRRLCFSLGNRPTADMLFLPTPCTLKDLNIEQQSAPPSEAQTAEDTSFLQGAEQQIARPEAPRSSLVVEEDEKAFYYHLIATSECDTSFHAISSSAAGGNKDSLAPLLTRVAVNRSDFMLSKDPRTYTAIVKSVKKNVSACKKSRYQDLEKEMQKEGMRSSLEFSQKCTAYQDAKGWKKSKCEKFLIPLHCEYFDSTRSAIATRIDLKLSLGWMARQEPCIGRRCKKWERAHPFAMVASSPRQYQAFGECSPWIRALLTFYEWLGLYSLRAKDMDSRDAIYGLNEYQALFLMTGRHEKQGLFKKIFGLLKDKEKTTKMHVRFLMSQLSSDAMLALQSAFRPVVHPDTLQRLNQYAAFMSKPSGEVRDAGGLAKKLDKVISAWTYTGMPELVKVRPAHCLANTMIRIDAIPVSQEKLDKGLTPSKNDFKGFNLTQPPPLTAALNTTLKNEMLAAMGFLGQQADMQEQLWVACRNLSLASVSTQLLHDSRHLLQQAGDDLLIVGIVVNPKQTSAGLKGGLLERITTSIATAANKLLRRPAYELRHATYTAVVPDYSKIALVLKELSQIYKNNPSAFPSVDVFHRAADALFLLLEEQFFSPAGLPAGVPYTVMLNNVNPLYATLDGTERAAEFRRSVLSNFFSHLWKLALNVSIESLVQPEAIEKRELQYSKPTWLKSAMDPLQANSFRMIMTGGDFALKLFDNMLSKPQKKMLKSVKYGTGLIFTYNVHLSGKLYMELGYRSYGNFITSQAPFMGQAITRWISHRQDSRVSEIFGWIGLALFFVSSVIVWVPISLASLPR</sequence>
<feature type="transmembrane region" description="Helical" evidence="2">
    <location>
        <begin position="1150"/>
        <end position="1170"/>
    </location>
</feature>
<protein>
    <submittedName>
        <fullName evidence="4">Uncharacterized protein LOC34619925</fullName>
    </submittedName>
</protein>
<dbReference type="OrthoDB" id="347074at2759"/>
<dbReference type="Proteomes" id="UP000515125">
    <property type="component" value="Unplaced"/>
</dbReference>
<keyword evidence="2" id="KW-1133">Transmembrane helix</keyword>
<name>A0A6P6RQP1_9EIME</name>
<keyword evidence="3" id="KW-1185">Reference proteome</keyword>
<feature type="compositionally biased region" description="Low complexity" evidence="1">
    <location>
        <begin position="137"/>
        <end position="150"/>
    </location>
</feature>
<evidence type="ECO:0000256" key="1">
    <source>
        <dbReference type="SAM" id="MobiDB-lite"/>
    </source>
</evidence>
<reference evidence="4" key="1">
    <citation type="submission" date="2025-08" db="UniProtKB">
        <authorList>
            <consortium name="RefSeq"/>
        </authorList>
    </citation>
    <scope>IDENTIFICATION</scope>
</reference>
<organism evidence="3 4">
    <name type="scientific">Cyclospora cayetanensis</name>
    <dbReference type="NCBI Taxonomy" id="88456"/>
    <lineage>
        <taxon>Eukaryota</taxon>
        <taxon>Sar</taxon>
        <taxon>Alveolata</taxon>
        <taxon>Apicomplexa</taxon>
        <taxon>Conoidasida</taxon>
        <taxon>Coccidia</taxon>
        <taxon>Eucoccidiorida</taxon>
        <taxon>Eimeriorina</taxon>
        <taxon>Eimeriidae</taxon>
        <taxon>Cyclospora</taxon>
    </lineage>
</organism>
<accession>A0A6P6RQP1</accession>
<evidence type="ECO:0000313" key="3">
    <source>
        <dbReference type="Proteomes" id="UP000515125"/>
    </source>
</evidence>
<dbReference type="GeneID" id="34619925"/>
<proteinExistence type="predicted"/>
<feature type="region of interest" description="Disordered" evidence="1">
    <location>
        <begin position="131"/>
        <end position="150"/>
    </location>
</feature>
<evidence type="ECO:0000256" key="2">
    <source>
        <dbReference type="SAM" id="Phobius"/>
    </source>
</evidence>
<gene>
    <name evidence="4" type="primary">LOC34619925</name>
</gene>